<feature type="transmembrane region" description="Helical" evidence="5">
    <location>
        <begin position="423"/>
        <end position="441"/>
    </location>
</feature>
<dbReference type="OrthoDB" id="2261376at2759"/>
<keyword evidence="4 5" id="KW-0472">Membrane</keyword>
<protein>
    <submittedName>
        <fullName evidence="6">Solute carrier family member 5</fullName>
    </submittedName>
</protein>
<dbReference type="PANTHER" id="PTHR24064">
    <property type="entry name" value="SOLUTE CARRIER FAMILY 22 MEMBER"/>
    <property type="match status" value="1"/>
</dbReference>
<dbReference type="GO" id="GO:0022857">
    <property type="term" value="F:transmembrane transporter activity"/>
    <property type="evidence" value="ECO:0007669"/>
    <property type="project" value="InterPro"/>
</dbReference>
<dbReference type="Gene3D" id="1.20.1250.20">
    <property type="entry name" value="MFS general substrate transporter like domains"/>
    <property type="match status" value="1"/>
</dbReference>
<evidence type="ECO:0000313" key="7">
    <source>
        <dbReference type="Proteomes" id="UP000039865"/>
    </source>
</evidence>
<feature type="transmembrane region" description="Helical" evidence="5">
    <location>
        <begin position="166"/>
        <end position="184"/>
    </location>
</feature>
<name>A0A078AW60_STYLE</name>
<accession>A0A078AW60</accession>
<dbReference type="GO" id="GO:0016020">
    <property type="term" value="C:membrane"/>
    <property type="evidence" value="ECO:0007669"/>
    <property type="project" value="UniProtKB-SubCell"/>
</dbReference>
<dbReference type="InterPro" id="IPR011701">
    <property type="entry name" value="MFS"/>
</dbReference>
<feature type="transmembrane region" description="Helical" evidence="5">
    <location>
        <begin position="361"/>
        <end position="382"/>
    </location>
</feature>
<feature type="transmembrane region" description="Helical" evidence="5">
    <location>
        <begin position="473"/>
        <end position="495"/>
    </location>
</feature>
<organism evidence="6 7">
    <name type="scientific">Stylonychia lemnae</name>
    <name type="common">Ciliate</name>
    <dbReference type="NCBI Taxonomy" id="5949"/>
    <lineage>
        <taxon>Eukaryota</taxon>
        <taxon>Sar</taxon>
        <taxon>Alveolata</taxon>
        <taxon>Ciliophora</taxon>
        <taxon>Intramacronucleata</taxon>
        <taxon>Spirotrichea</taxon>
        <taxon>Stichotrichia</taxon>
        <taxon>Sporadotrichida</taxon>
        <taxon>Oxytrichidae</taxon>
        <taxon>Stylonychinae</taxon>
        <taxon>Stylonychia</taxon>
    </lineage>
</organism>
<evidence type="ECO:0000256" key="1">
    <source>
        <dbReference type="ARBA" id="ARBA00004141"/>
    </source>
</evidence>
<evidence type="ECO:0000256" key="2">
    <source>
        <dbReference type="ARBA" id="ARBA00022692"/>
    </source>
</evidence>
<comment type="subcellular location">
    <subcellularLocation>
        <location evidence="1">Membrane</location>
        <topology evidence="1">Multi-pass membrane protein</topology>
    </subcellularLocation>
</comment>
<proteinExistence type="predicted"/>
<dbReference type="EMBL" id="CCKQ01014544">
    <property type="protein sequence ID" value="CDW86321.1"/>
    <property type="molecule type" value="Genomic_DNA"/>
</dbReference>
<keyword evidence="2 5" id="KW-0812">Transmembrane</keyword>
<evidence type="ECO:0000313" key="6">
    <source>
        <dbReference type="EMBL" id="CDW86321.1"/>
    </source>
</evidence>
<dbReference type="InterPro" id="IPR036259">
    <property type="entry name" value="MFS_trans_sf"/>
</dbReference>
<dbReference type="InParanoid" id="A0A078AW60"/>
<reference evidence="6 7" key="1">
    <citation type="submission" date="2014-06" db="EMBL/GenBank/DDBJ databases">
        <authorList>
            <person name="Swart Estienne"/>
        </authorList>
    </citation>
    <scope>NUCLEOTIDE SEQUENCE [LARGE SCALE GENOMIC DNA]</scope>
    <source>
        <strain evidence="6 7">130c</strain>
    </source>
</reference>
<keyword evidence="7" id="KW-1185">Reference proteome</keyword>
<feature type="transmembrane region" description="Helical" evidence="5">
    <location>
        <begin position="57"/>
        <end position="76"/>
    </location>
</feature>
<feature type="transmembrane region" description="Helical" evidence="5">
    <location>
        <begin position="250"/>
        <end position="271"/>
    </location>
</feature>
<evidence type="ECO:0000256" key="4">
    <source>
        <dbReference type="ARBA" id="ARBA00023136"/>
    </source>
</evidence>
<evidence type="ECO:0000256" key="5">
    <source>
        <dbReference type="SAM" id="Phobius"/>
    </source>
</evidence>
<feature type="transmembrane region" description="Helical" evidence="5">
    <location>
        <begin position="507"/>
        <end position="524"/>
    </location>
</feature>
<dbReference type="Pfam" id="PF07690">
    <property type="entry name" value="MFS_1"/>
    <property type="match status" value="1"/>
</dbReference>
<dbReference type="SUPFAM" id="SSF103473">
    <property type="entry name" value="MFS general substrate transporter"/>
    <property type="match status" value="1"/>
</dbReference>
<evidence type="ECO:0000256" key="3">
    <source>
        <dbReference type="ARBA" id="ARBA00022989"/>
    </source>
</evidence>
<gene>
    <name evidence="6" type="primary">Contig1617.g1756</name>
    <name evidence="6" type="ORF">STYLEM_15415</name>
</gene>
<dbReference type="AlphaFoldDB" id="A0A078AW60"/>
<dbReference type="Proteomes" id="UP000039865">
    <property type="component" value="Unassembled WGS sequence"/>
</dbReference>
<sequence length="526" mass="59978">MEPVEYDDDDCATTTVRLEDDYFDDKKSRILESSITMNVLSLDKVLQKAGGFGRFQIYMSVVFSLSFISGSILAYSSTYLIQDPAYLCIKTPGSDYESCTKDEACEIGSWKIDWYDPNSLDNWINEFNLNCAPPKKTSLLSSMYYCGYAFGCLFIPRITDKIGRRFPLMLCMIFQFPLYMALLFSKTVELNTALCFFLGVTCVGRYNGCFINISEFVHTNYKNHVSTLLLIQDSITTIFVAAYYEFSKNWLYLQIFGVAISGLSIIGLWFIPETPEYLYSYHKFSQCKYICNYIAWFNGRELSQTYSFDLEHQLKEINFSIITAGSDYQKSREIDYELSRSTKIKNSLKTGIREFMKDKVLVKNLVVNVLLWMVTICTYNIITIHSNYFPGDQYKSDIVGACVELPAYILGEVIYEKVTGKKLFFFSYMFAAIAGSLMLTNQGNIEMIASYSARFGISITYSGIYLSNEVFPVLYSSTTFGVCNFFAGITGLITYETILKLEDQVQICIMIILCMAGGVIAIFLKE</sequence>
<keyword evidence="3 5" id="KW-1133">Transmembrane helix</keyword>